<evidence type="ECO:0000256" key="8">
    <source>
        <dbReference type="ARBA" id="ARBA00024209"/>
    </source>
</evidence>
<dbReference type="OrthoDB" id="8062037at2759"/>
<organism evidence="12 13">
    <name type="scientific">Actinidia chinensis var. chinensis</name>
    <name type="common">Chinese soft-hair kiwi</name>
    <dbReference type="NCBI Taxonomy" id="1590841"/>
    <lineage>
        <taxon>Eukaryota</taxon>
        <taxon>Viridiplantae</taxon>
        <taxon>Streptophyta</taxon>
        <taxon>Embryophyta</taxon>
        <taxon>Tracheophyta</taxon>
        <taxon>Spermatophyta</taxon>
        <taxon>Magnoliopsida</taxon>
        <taxon>eudicotyledons</taxon>
        <taxon>Gunneridae</taxon>
        <taxon>Pentapetalae</taxon>
        <taxon>asterids</taxon>
        <taxon>Ericales</taxon>
        <taxon>Actinidiaceae</taxon>
        <taxon>Actinidia</taxon>
    </lineage>
</organism>
<evidence type="ECO:0000313" key="13">
    <source>
        <dbReference type="Proteomes" id="UP000241394"/>
    </source>
</evidence>
<comment type="subcellular location">
    <subcellularLocation>
        <location evidence="1">Membrane</location>
    </subcellularLocation>
</comment>
<feature type="domain" description="RING-type" evidence="11">
    <location>
        <begin position="96"/>
        <end position="138"/>
    </location>
</feature>
<keyword evidence="2 10" id="KW-0812">Transmembrane</keyword>
<dbReference type="InParanoid" id="A0A2R6R8G8"/>
<evidence type="ECO:0000256" key="2">
    <source>
        <dbReference type="ARBA" id="ARBA00022692"/>
    </source>
</evidence>
<dbReference type="Pfam" id="PF13639">
    <property type="entry name" value="zf-RING_2"/>
    <property type="match status" value="1"/>
</dbReference>
<dbReference type="GO" id="GO:0016567">
    <property type="term" value="P:protein ubiquitination"/>
    <property type="evidence" value="ECO:0007669"/>
    <property type="project" value="UniProtKB-UniPathway"/>
</dbReference>
<dbReference type="STRING" id="1590841.A0A2R6R8G8"/>
<keyword evidence="3" id="KW-0479">Metal-binding</keyword>
<dbReference type="CDD" id="cd16461">
    <property type="entry name" value="RING-H2_EL5-like"/>
    <property type="match status" value="1"/>
</dbReference>
<evidence type="ECO:0000256" key="7">
    <source>
        <dbReference type="ARBA" id="ARBA00023136"/>
    </source>
</evidence>
<dbReference type="PROSITE" id="PS50089">
    <property type="entry name" value="ZF_RING_2"/>
    <property type="match status" value="1"/>
</dbReference>
<protein>
    <submittedName>
        <fullName evidence="12">RING-H2 finger protein</fullName>
    </submittedName>
</protein>
<dbReference type="AlphaFoldDB" id="A0A2R6R8G8"/>
<keyword evidence="13" id="KW-1185">Reference proteome</keyword>
<evidence type="ECO:0000256" key="6">
    <source>
        <dbReference type="ARBA" id="ARBA00022989"/>
    </source>
</evidence>
<dbReference type="EMBL" id="NKQK01000008">
    <property type="protein sequence ID" value="PSS23837.1"/>
    <property type="molecule type" value="Genomic_DNA"/>
</dbReference>
<dbReference type="PANTHER" id="PTHR46539">
    <property type="entry name" value="E3 UBIQUITIN-PROTEIN LIGASE ATL42"/>
    <property type="match status" value="1"/>
</dbReference>
<dbReference type="InterPro" id="IPR013083">
    <property type="entry name" value="Znf_RING/FYVE/PHD"/>
</dbReference>
<proteinExistence type="inferred from homology"/>
<dbReference type="GO" id="GO:0016020">
    <property type="term" value="C:membrane"/>
    <property type="evidence" value="ECO:0007669"/>
    <property type="project" value="UniProtKB-SubCell"/>
</dbReference>
<dbReference type="GO" id="GO:0008270">
    <property type="term" value="F:zinc ion binding"/>
    <property type="evidence" value="ECO:0007669"/>
    <property type="project" value="UniProtKB-KW"/>
</dbReference>
<reference evidence="13" key="2">
    <citation type="journal article" date="2018" name="BMC Genomics">
        <title>A manually annotated Actinidia chinensis var. chinensis (kiwifruit) genome highlights the challenges associated with draft genomes and gene prediction in plants.</title>
        <authorList>
            <person name="Pilkington S.M."/>
            <person name="Crowhurst R."/>
            <person name="Hilario E."/>
            <person name="Nardozza S."/>
            <person name="Fraser L."/>
            <person name="Peng Y."/>
            <person name="Gunaseelan K."/>
            <person name="Simpson R."/>
            <person name="Tahir J."/>
            <person name="Deroles S.C."/>
            <person name="Templeton K."/>
            <person name="Luo Z."/>
            <person name="Davy M."/>
            <person name="Cheng C."/>
            <person name="McNeilage M."/>
            <person name="Scaglione D."/>
            <person name="Liu Y."/>
            <person name="Zhang Q."/>
            <person name="Datson P."/>
            <person name="De Silva N."/>
            <person name="Gardiner S.E."/>
            <person name="Bassett H."/>
            <person name="Chagne D."/>
            <person name="McCallum J."/>
            <person name="Dzierzon H."/>
            <person name="Deng C."/>
            <person name="Wang Y.Y."/>
            <person name="Barron L."/>
            <person name="Manako K."/>
            <person name="Bowen J."/>
            <person name="Foster T.M."/>
            <person name="Erridge Z.A."/>
            <person name="Tiffin H."/>
            <person name="Waite C.N."/>
            <person name="Davies K.M."/>
            <person name="Grierson E.P."/>
            <person name="Laing W.A."/>
            <person name="Kirk R."/>
            <person name="Chen X."/>
            <person name="Wood M."/>
            <person name="Montefiori M."/>
            <person name="Brummell D.A."/>
            <person name="Schwinn K.E."/>
            <person name="Catanach A."/>
            <person name="Fullerton C."/>
            <person name="Li D."/>
            <person name="Meiyalaghan S."/>
            <person name="Nieuwenhuizen N."/>
            <person name="Read N."/>
            <person name="Prakash R."/>
            <person name="Hunter D."/>
            <person name="Zhang H."/>
            <person name="McKenzie M."/>
            <person name="Knabel M."/>
            <person name="Harris A."/>
            <person name="Allan A.C."/>
            <person name="Gleave A."/>
            <person name="Chen A."/>
            <person name="Janssen B.J."/>
            <person name="Plunkett B."/>
            <person name="Ampomah-Dwamena C."/>
            <person name="Voogd C."/>
            <person name="Leif D."/>
            <person name="Lafferty D."/>
            <person name="Souleyre E.J.F."/>
            <person name="Varkonyi-Gasic E."/>
            <person name="Gambi F."/>
            <person name="Hanley J."/>
            <person name="Yao J.L."/>
            <person name="Cheung J."/>
            <person name="David K.M."/>
            <person name="Warren B."/>
            <person name="Marsh K."/>
            <person name="Snowden K.C."/>
            <person name="Lin-Wang K."/>
            <person name="Brian L."/>
            <person name="Martinez-Sanchez M."/>
            <person name="Wang M."/>
            <person name="Ileperuma N."/>
            <person name="Macnee N."/>
            <person name="Campin R."/>
            <person name="McAtee P."/>
            <person name="Drummond R.S.M."/>
            <person name="Espley R.V."/>
            <person name="Ireland H.S."/>
            <person name="Wu R."/>
            <person name="Atkinson R.G."/>
            <person name="Karunairetnam S."/>
            <person name="Bulley S."/>
            <person name="Chunkath S."/>
            <person name="Hanley Z."/>
            <person name="Storey R."/>
            <person name="Thrimawithana A.H."/>
            <person name="Thomson S."/>
            <person name="David C."/>
            <person name="Testolin R."/>
            <person name="Huang H."/>
            <person name="Hellens R.P."/>
            <person name="Schaffer R.J."/>
        </authorList>
    </citation>
    <scope>NUCLEOTIDE SEQUENCE [LARGE SCALE GENOMIC DNA]</scope>
    <source>
        <strain evidence="13">cv. Red5</strain>
    </source>
</reference>
<keyword evidence="6 10" id="KW-1133">Transmembrane helix</keyword>
<accession>A0A2R6R8G8</accession>
<dbReference type="Gene3D" id="3.30.40.10">
    <property type="entry name" value="Zinc/RING finger domain, C3HC4 (zinc finger)"/>
    <property type="match status" value="1"/>
</dbReference>
<dbReference type="UniPathway" id="UPA00143"/>
<comment type="caution">
    <text evidence="12">The sequence shown here is derived from an EMBL/GenBank/DDBJ whole genome shotgun (WGS) entry which is preliminary data.</text>
</comment>
<evidence type="ECO:0000256" key="5">
    <source>
        <dbReference type="ARBA" id="ARBA00022833"/>
    </source>
</evidence>
<sequence>MGLQDPHPFNFADLKDKNLQIDTKTLILGVIFLLLLLVSIFCFMYFLYACIRRRQSPAIGPVAGMEAQSTGLDKATISCLPIVSYGPGQSSLVGECSICLGAFEEGEKVKVLPLCHHGFHAGCVDTWLLSRPSCPLCRAAVVRVDSVAWPDMPCGHEAA</sequence>
<evidence type="ECO:0000256" key="4">
    <source>
        <dbReference type="ARBA" id="ARBA00022771"/>
    </source>
</evidence>
<evidence type="ECO:0000256" key="10">
    <source>
        <dbReference type="SAM" id="Phobius"/>
    </source>
</evidence>
<name>A0A2R6R8G8_ACTCC</name>
<dbReference type="SMART" id="SM00184">
    <property type="entry name" value="RING"/>
    <property type="match status" value="1"/>
</dbReference>
<evidence type="ECO:0000256" key="3">
    <source>
        <dbReference type="ARBA" id="ARBA00022723"/>
    </source>
</evidence>
<comment type="similarity">
    <text evidence="8">Belongs to the RING-type zinc finger family. ATL subfamily.</text>
</comment>
<keyword evidence="5" id="KW-0862">Zinc</keyword>
<gene>
    <name evidence="12" type="ORF">CEY00_Acc08663</name>
</gene>
<evidence type="ECO:0000259" key="11">
    <source>
        <dbReference type="PROSITE" id="PS50089"/>
    </source>
</evidence>
<dbReference type="Proteomes" id="UP000241394">
    <property type="component" value="Chromosome LG8"/>
</dbReference>
<evidence type="ECO:0000256" key="9">
    <source>
        <dbReference type="PROSITE-ProRule" id="PRU00175"/>
    </source>
</evidence>
<dbReference type="Gramene" id="PSS23837">
    <property type="protein sequence ID" value="PSS23837"/>
    <property type="gene ID" value="CEY00_Acc08663"/>
</dbReference>
<dbReference type="PANTHER" id="PTHR46539:SF25">
    <property type="entry name" value="(WILD MALAYSIAN BANANA) HYPOTHETICAL PROTEIN"/>
    <property type="match status" value="1"/>
</dbReference>
<reference evidence="12 13" key="1">
    <citation type="submission" date="2017-07" db="EMBL/GenBank/DDBJ databases">
        <title>An improved, manually edited Actinidia chinensis var. chinensis (kiwifruit) genome highlights the challenges associated with draft genomes and gene prediction in plants.</title>
        <authorList>
            <person name="Pilkington S."/>
            <person name="Crowhurst R."/>
            <person name="Hilario E."/>
            <person name="Nardozza S."/>
            <person name="Fraser L."/>
            <person name="Peng Y."/>
            <person name="Gunaseelan K."/>
            <person name="Simpson R."/>
            <person name="Tahir J."/>
            <person name="Deroles S."/>
            <person name="Templeton K."/>
            <person name="Luo Z."/>
            <person name="Davy M."/>
            <person name="Cheng C."/>
            <person name="Mcneilage M."/>
            <person name="Scaglione D."/>
            <person name="Liu Y."/>
            <person name="Zhang Q."/>
            <person name="Datson P."/>
            <person name="De Silva N."/>
            <person name="Gardiner S."/>
            <person name="Bassett H."/>
            <person name="Chagne D."/>
            <person name="Mccallum J."/>
            <person name="Dzierzon H."/>
            <person name="Deng C."/>
            <person name="Wang Y.-Y."/>
            <person name="Barron N."/>
            <person name="Manako K."/>
            <person name="Bowen J."/>
            <person name="Foster T."/>
            <person name="Erridge Z."/>
            <person name="Tiffin H."/>
            <person name="Waite C."/>
            <person name="Davies K."/>
            <person name="Grierson E."/>
            <person name="Laing W."/>
            <person name="Kirk R."/>
            <person name="Chen X."/>
            <person name="Wood M."/>
            <person name="Montefiori M."/>
            <person name="Brummell D."/>
            <person name="Schwinn K."/>
            <person name="Catanach A."/>
            <person name="Fullerton C."/>
            <person name="Li D."/>
            <person name="Meiyalaghan S."/>
            <person name="Nieuwenhuizen N."/>
            <person name="Read N."/>
            <person name="Prakash R."/>
            <person name="Hunter D."/>
            <person name="Zhang H."/>
            <person name="Mckenzie M."/>
            <person name="Knabel M."/>
            <person name="Harris A."/>
            <person name="Allan A."/>
            <person name="Chen A."/>
            <person name="Janssen B."/>
            <person name="Plunkett B."/>
            <person name="Dwamena C."/>
            <person name="Voogd C."/>
            <person name="Leif D."/>
            <person name="Lafferty D."/>
            <person name="Souleyre E."/>
            <person name="Varkonyi-Gasic E."/>
            <person name="Gambi F."/>
            <person name="Hanley J."/>
            <person name="Yao J.-L."/>
            <person name="Cheung J."/>
            <person name="David K."/>
            <person name="Warren B."/>
            <person name="Marsh K."/>
            <person name="Snowden K."/>
            <person name="Lin-Wang K."/>
            <person name="Brian L."/>
            <person name="Martinez-Sanchez M."/>
            <person name="Wang M."/>
            <person name="Ileperuma N."/>
            <person name="Macnee N."/>
            <person name="Campin R."/>
            <person name="Mcatee P."/>
            <person name="Drummond R."/>
            <person name="Espley R."/>
            <person name="Ireland H."/>
            <person name="Wu R."/>
            <person name="Atkinson R."/>
            <person name="Karunairetnam S."/>
            <person name="Bulley S."/>
            <person name="Chunkath S."/>
            <person name="Hanley Z."/>
            <person name="Storey R."/>
            <person name="Thrimawithana A."/>
            <person name="Thomson S."/>
            <person name="David C."/>
            <person name="Testolin R."/>
        </authorList>
    </citation>
    <scope>NUCLEOTIDE SEQUENCE [LARGE SCALE GENOMIC DNA]</scope>
    <source>
        <strain evidence="13">cv. Red5</strain>
        <tissue evidence="12">Young leaf</tissue>
    </source>
</reference>
<dbReference type="OMA" id="FFLEWIC"/>
<dbReference type="InterPro" id="IPR001841">
    <property type="entry name" value="Znf_RING"/>
</dbReference>
<keyword evidence="4 9" id="KW-0863">Zinc-finger</keyword>
<feature type="transmembrane region" description="Helical" evidence="10">
    <location>
        <begin position="26"/>
        <end position="48"/>
    </location>
</feature>
<evidence type="ECO:0000256" key="1">
    <source>
        <dbReference type="ARBA" id="ARBA00004370"/>
    </source>
</evidence>
<dbReference type="SUPFAM" id="SSF57850">
    <property type="entry name" value="RING/U-box"/>
    <property type="match status" value="1"/>
</dbReference>
<keyword evidence="7 10" id="KW-0472">Membrane</keyword>
<evidence type="ECO:0000313" key="12">
    <source>
        <dbReference type="EMBL" id="PSS23837.1"/>
    </source>
</evidence>